<dbReference type="EMBL" id="JBICBT010000078">
    <property type="protein sequence ID" value="KAL3124158.1"/>
    <property type="molecule type" value="Genomic_DNA"/>
</dbReference>
<protein>
    <recommendedName>
        <fullName evidence="2">Domain of unknown function DB domain-containing protein</fullName>
    </recommendedName>
</protein>
<comment type="caution">
    <text evidence="3">The sequence shown here is derived from an EMBL/GenBank/DDBJ whole genome shotgun (WGS) entry which is preliminary data.</text>
</comment>
<evidence type="ECO:0000256" key="1">
    <source>
        <dbReference type="SAM" id="MobiDB-lite"/>
    </source>
</evidence>
<evidence type="ECO:0000313" key="4">
    <source>
        <dbReference type="Proteomes" id="UP001620626"/>
    </source>
</evidence>
<dbReference type="Proteomes" id="UP001620626">
    <property type="component" value="Unassembled WGS sequence"/>
</dbReference>
<organism evidence="3 4">
    <name type="scientific">Heterodera trifolii</name>
    <dbReference type="NCBI Taxonomy" id="157864"/>
    <lineage>
        <taxon>Eukaryota</taxon>
        <taxon>Metazoa</taxon>
        <taxon>Ecdysozoa</taxon>
        <taxon>Nematoda</taxon>
        <taxon>Chromadorea</taxon>
        <taxon>Rhabditida</taxon>
        <taxon>Tylenchina</taxon>
        <taxon>Tylenchomorpha</taxon>
        <taxon>Tylenchoidea</taxon>
        <taxon>Heteroderidae</taxon>
        <taxon>Heteroderinae</taxon>
        <taxon>Heterodera</taxon>
    </lineage>
</organism>
<proteinExistence type="predicted"/>
<evidence type="ECO:0000313" key="3">
    <source>
        <dbReference type="EMBL" id="KAL3124158.1"/>
    </source>
</evidence>
<gene>
    <name evidence="3" type="ORF">niasHT_004747</name>
</gene>
<dbReference type="AlphaFoldDB" id="A0ABD2M9G5"/>
<feature type="region of interest" description="Disordered" evidence="1">
    <location>
        <begin position="126"/>
        <end position="150"/>
    </location>
</feature>
<dbReference type="PANTHER" id="PTHR46705:SF10">
    <property type="entry name" value="DOMAIN OF UNKNOWN FUNCTION DB DOMAIN-CONTAINING PROTEIN"/>
    <property type="match status" value="1"/>
</dbReference>
<feature type="domain" description="Domain of unknown function DB" evidence="2">
    <location>
        <begin position="425"/>
        <end position="524"/>
    </location>
</feature>
<name>A0ABD2M9G5_9BILA</name>
<reference evidence="3 4" key="1">
    <citation type="submission" date="2024-10" db="EMBL/GenBank/DDBJ databases">
        <authorList>
            <person name="Kim D."/>
        </authorList>
    </citation>
    <scope>NUCLEOTIDE SEQUENCE [LARGE SCALE GENOMIC DNA]</scope>
    <source>
        <strain evidence="3">BH-2024</strain>
    </source>
</reference>
<dbReference type="Pfam" id="PF01682">
    <property type="entry name" value="DB"/>
    <property type="match status" value="1"/>
</dbReference>
<dbReference type="InterPro" id="IPR002602">
    <property type="entry name" value="DB"/>
</dbReference>
<sequence length="537" mass="60289">MLFPPAIAMPMRMTVMFIILEQQASIFGIDHDIRSTISEDSLTASNGNGLTTIDQLMARREHFFGTLRRQKHRRMAKKMYEKARDRAERGRILLSNERGIEPSPIILMPIDQPKVLTAETFASGRSRRVKGEAQANGGAQERKPINGPSAEIRPANLQIATDKHTDSNANAPQNTVVDGPIFPADYWQLPPALLAARLRRFSKADIVRSLRQNARRMGVDGGKLRAVMRHIEIMRREEAQLRNHRHYQLPERKNHAPSVSFLVDHDSFHRSVDVIDSEKVQSKSPFAANTNSRAKFQNKDGLTKLMATEESDLDLLNPPTSAGGAEFESYRKLYKKGQTYNNYVQNHHPRPLPYHATQTQQLHKQVYTAPREIGFVPSNARRPVSQAPITQIQTAATVLPLPLATVSAAVTVSPLMTPNAKLELCCQKQQLPSTCQQFCNFDTFTQEKLLIALLGSHCPSAQLSKAFDCATSKVDHSECCRQEGIDRIHNGQCMVFCRTHIKTPPNVAGYVSCLSVFGTIKNCYRDHQIKHKNLFGD</sequence>
<accession>A0ABD2M9G5</accession>
<keyword evidence="4" id="KW-1185">Reference proteome</keyword>
<dbReference type="PANTHER" id="PTHR46705">
    <property type="entry name" value="PROTEIN CBG09805"/>
    <property type="match status" value="1"/>
</dbReference>
<evidence type="ECO:0000259" key="2">
    <source>
        <dbReference type="Pfam" id="PF01682"/>
    </source>
</evidence>